<accession>A0AAN9Z3B0</accession>
<feature type="compositionally biased region" description="Low complexity" evidence="3">
    <location>
        <begin position="347"/>
        <end position="363"/>
    </location>
</feature>
<keyword evidence="4" id="KW-0472">Membrane</keyword>
<dbReference type="PANTHER" id="PTHR24366">
    <property type="entry name" value="IG(IMMUNOGLOBULIN) AND LRR(LEUCINE RICH REPEAT) DOMAINS"/>
    <property type="match status" value="1"/>
</dbReference>
<evidence type="ECO:0000256" key="4">
    <source>
        <dbReference type="SAM" id="Phobius"/>
    </source>
</evidence>
<feature type="transmembrane region" description="Helical" evidence="4">
    <location>
        <begin position="389"/>
        <end position="410"/>
    </location>
</feature>
<keyword evidence="1" id="KW-0433">Leucine-rich repeat</keyword>
<keyword evidence="2" id="KW-0677">Repeat</keyword>
<keyword evidence="4" id="KW-0812">Transmembrane</keyword>
<proteinExistence type="predicted"/>
<dbReference type="Pfam" id="PF13855">
    <property type="entry name" value="LRR_8"/>
    <property type="match status" value="1"/>
</dbReference>
<feature type="chain" id="PRO_5042818691" evidence="5">
    <location>
        <begin position="30"/>
        <end position="470"/>
    </location>
</feature>
<name>A0AAN9Z3B0_9ORTH</name>
<comment type="caution">
    <text evidence="6">The sequence shown here is derived from an EMBL/GenBank/DDBJ whole genome shotgun (WGS) entry which is preliminary data.</text>
</comment>
<reference evidence="6 7" key="1">
    <citation type="submission" date="2024-03" db="EMBL/GenBank/DDBJ databases">
        <title>The genome assembly and annotation of the cricket Gryllus longicercus Weissman &amp; Gray.</title>
        <authorList>
            <person name="Szrajer S."/>
            <person name="Gray D."/>
            <person name="Ylla G."/>
        </authorList>
    </citation>
    <scope>NUCLEOTIDE SEQUENCE [LARGE SCALE GENOMIC DNA]</scope>
    <source>
        <strain evidence="6">DAG 2021-001</strain>
        <tissue evidence="6">Whole body minus gut</tissue>
    </source>
</reference>
<dbReference type="PANTHER" id="PTHR24366:SF168">
    <property type="entry name" value="GH22922P-RELATED"/>
    <property type="match status" value="1"/>
</dbReference>
<evidence type="ECO:0000256" key="3">
    <source>
        <dbReference type="SAM" id="MobiDB-lite"/>
    </source>
</evidence>
<dbReference type="InterPro" id="IPR003591">
    <property type="entry name" value="Leu-rich_rpt_typical-subtyp"/>
</dbReference>
<evidence type="ECO:0000256" key="1">
    <source>
        <dbReference type="ARBA" id="ARBA00022614"/>
    </source>
</evidence>
<dbReference type="InterPro" id="IPR001611">
    <property type="entry name" value="Leu-rich_rpt"/>
</dbReference>
<dbReference type="AlphaFoldDB" id="A0AAN9Z3B0"/>
<dbReference type="InterPro" id="IPR032675">
    <property type="entry name" value="LRR_dom_sf"/>
</dbReference>
<dbReference type="Gene3D" id="3.80.10.10">
    <property type="entry name" value="Ribonuclease Inhibitor"/>
    <property type="match status" value="1"/>
</dbReference>
<dbReference type="Proteomes" id="UP001378592">
    <property type="component" value="Unassembled WGS sequence"/>
</dbReference>
<organism evidence="6 7">
    <name type="scientific">Gryllus longicercus</name>
    <dbReference type="NCBI Taxonomy" id="2509291"/>
    <lineage>
        <taxon>Eukaryota</taxon>
        <taxon>Metazoa</taxon>
        <taxon>Ecdysozoa</taxon>
        <taxon>Arthropoda</taxon>
        <taxon>Hexapoda</taxon>
        <taxon>Insecta</taxon>
        <taxon>Pterygota</taxon>
        <taxon>Neoptera</taxon>
        <taxon>Polyneoptera</taxon>
        <taxon>Orthoptera</taxon>
        <taxon>Ensifera</taxon>
        <taxon>Gryllidea</taxon>
        <taxon>Grylloidea</taxon>
        <taxon>Gryllidae</taxon>
        <taxon>Gryllinae</taxon>
        <taxon>Gryllus</taxon>
    </lineage>
</organism>
<evidence type="ECO:0000256" key="5">
    <source>
        <dbReference type="SAM" id="SignalP"/>
    </source>
</evidence>
<keyword evidence="5" id="KW-0732">Signal</keyword>
<evidence type="ECO:0000256" key="2">
    <source>
        <dbReference type="ARBA" id="ARBA00022737"/>
    </source>
</evidence>
<evidence type="ECO:0000313" key="7">
    <source>
        <dbReference type="Proteomes" id="UP001378592"/>
    </source>
</evidence>
<feature type="signal peptide" evidence="5">
    <location>
        <begin position="1"/>
        <end position="29"/>
    </location>
</feature>
<dbReference type="SMART" id="SM00369">
    <property type="entry name" value="LRR_TYP"/>
    <property type="match status" value="3"/>
</dbReference>
<sequence length="470" mass="50451">MMATDGRGWKSTIFTLAVALIALEGGARGDRPTEVAPGCHRKGHKVTCRAWAGPDAPDIPHGSAWSDFWALDLSDVDAAKRIDLRLRGATCHVKSDEWAWRGLGTNLGDGRLPARWLGARYRGLIVLYMRGLGLRSVQRDAFELLTVVQHVYLSSNRLGALDPDMWQHNTRLTGVSLENNVGLQLAEGQPLFRSDVIEYLDLSGCGLRALPQAAFGELPRLQLLQLERNCLKAVPMQALALVADLWSVALSENAIESLSADDASLLAHLPEALFFVNPWRCDCALSDALQALQGDERAFWNQSMADLVCLWPPEDHGQSWEKVLTRDSCRTFDDALENATHWDGDGDAAAPAPSSATESGAEAGAGAPAAHCQQQVCGGGGGDASLCKWLSAGTLLVLALGLVAFTVAVFTDRVAVTLSVAGGARRRAACARSDASLSRANLTDPALEDDVEDGGARPQPWDVVRFGRGK</sequence>
<dbReference type="SUPFAM" id="SSF52058">
    <property type="entry name" value="L domain-like"/>
    <property type="match status" value="1"/>
</dbReference>
<keyword evidence="7" id="KW-1185">Reference proteome</keyword>
<dbReference type="EMBL" id="JAZDUA010000382">
    <property type="protein sequence ID" value="KAK7793449.1"/>
    <property type="molecule type" value="Genomic_DNA"/>
</dbReference>
<keyword evidence="4" id="KW-1133">Transmembrane helix</keyword>
<protein>
    <submittedName>
        <fullName evidence="6">Uncharacterized protein</fullName>
    </submittedName>
</protein>
<evidence type="ECO:0000313" key="6">
    <source>
        <dbReference type="EMBL" id="KAK7793449.1"/>
    </source>
</evidence>
<gene>
    <name evidence="6" type="ORF">R5R35_010063</name>
</gene>
<feature type="region of interest" description="Disordered" evidence="3">
    <location>
        <begin position="340"/>
        <end position="363"/>
    </location>
</feature>